<feature type="region of interest" description="Disordered" evidence="1">
    <location>
        <begin position="52"/>
        <end position="163"/>
    </location>
</feature>
<reference evidence="2" key="1">
    <citation type="journal article" date="2020" name="Stud. Mycol.">
        <title>101 Dothideomycetes genomes: a test case for predicting lifestyles and emergence of pathogens.</title>
        <authorList>
            <person name="Haridas S."/>
            <person name="Albert R."/>
            <person name="Binder M."/>
            <person name="Bloem J."/>
            <person name="Labutti K."/>
            <person name="Salamov A."/>
            <person name="Andreopoulos B."/>
            <person name="Baker S."/>
            <person name="Barry K."/>
            <person name="Bills G."/>
            <person name="Bluhm B."/>
            <person name="Cannon C."/>
            <person name="Castanera R."/>
            <person name="Culley D."/>
            <person name="Daum C."/>
            <person name="Ezra D."/>
            <person name="Gonzalez J."/>
            <person name="Henrissat B."/>
            <person name="Kuo A."/>
            <person name="Liang C."/>
            <person name="Lipzen A."/>
            <person name="Lutzoni F."/>
            <person name="Magnuson J."/>
            <person name="Mondo S."/>
            <person name="Nolan M."/>
            <person name="Ohm R."/>
            <person name="Pangilinan J."/>
            <person name="Park H.-J."/>
            <person name="Ramirez L."/>
            <person name="Alfaro M."/>
            <person name="Sun H."/>
            <person name="Tritt A."/>
            <person name="Yoshinaga Y."/>
            <person name="Zwiers L.-H."/>
            <person name="Turgeon B."/>
            <person name="Goodwin S."/>
            <person name="Spatafora J."/>
            <person name="Crous P."/>
            <person name="Grigoriev I."/>
        </authorList>
    </citation>
    <scope>NUCLEOTIDE SEQUENCE</scope>
    <source>
        <strain evidence="2">CBS 480.64</strain>
    </source>
</reference>
<evidence type="ECO:0000256" key="1">
    <source>
        <dbReference type="SAM" id="MobiDB-lite"/>
    </source>
</evidence>
<accession>A0A6A7C7S8</accession>
<dbReference type="AlphaFoldDB" id="A0A6A7C7S8"/>
<feature type="compositionally biased region" description="Low complexity" evidence="1">
    <location>
        <begin position="122"/>
        <end position="137"/>
    </location>
</feature>
<feature type="compositionally biased region" description="Polar residues" evidence="1">
    <location>
        <begin position="90"/>
        <end position="121"/>
    </location>
</feature>
<sequence length="182" mass="19131">MPPFNTSSGSKTTYSSLKYCTATVRPTYSSKSSADVDVNGIGAKTVDSLVLHHLHGERSGRTEGPKKERSNNSSKSSQSTQAGCIERSSHTAQSSQSPKSLRGTQSGHSTQSSRSIRTAQISMSSHSSNSSRNSTYSGGKVLVNSSARSTSSSGGGSVDNGAMRAKCAVEKVWDCGLREKEC</sequence>
<evidence type="ECO:0000313" key="2">
    <source>
        <dbReference type="EMBL" id="KAF2863636.1"/>
    </source>
</evidence>
<keyword evidence="3" id="KW-1185">Reference proteome</keyword>
<proteinExistence type="predicted"/>
<organism evidence="2 3">
    <name type="scientific">Piedraia hortae CBS 480.64</name>
    <dbReference type="NCBI Taxonomy" id="1314780"/>
    <lineage>
        <taxon>Eukaryota</taxon>
        <taxon>Fungi</taxon>
        <taxon>Dikarya</taxon>
        <taxon>Ascomycota</taxon>
        <taxon>Pezizomycotina</taxon>
        <taxon>Dothideomycetes</taxon>
        <taxon>Dothideomycetidae</taxon>
        <taxon>Capnodiales</taxon>
        <taxon>Piedraiaceae</taxon>
        <taxon>Piedraia</taxon>
    </lineage>
</organism>
<protein>
    <submittedName>
        <fullName evidence="2">Uncharacterized protein</fullName>
    </submittedName>
</protein>
<evidence type="ECO:0000313" key="3">
    <source>
        <dbReference type="Proteomes" id="UP000799421"/>
    </source>
</evidence>
<name>A0A6A7C7S8_9PEZI</name>
<dbReference type="EMBL" id="MU005960">
    <property type="protein sequence ID" value="KAF2863636.1"/>
    <property type="molecule type" value="Genomic_DNA"/>
</dbReference>
<gene>
    <name evidence="2" type="ORF">K470DRAFT_262012</name>
</gene>
<dbReference type="Proteomes" id="UP000799421">
    <property type="component" value="Unassembled WGS sequence"/>
</dbReference>
<feature type="compositionally biased region" description="Basic and acidic residues" evidence="1">
    <location>
        <begin position="54"/>
        <end position="70"/>
    </location>
</feature>